<sequence>MAVGACLASEIGQPDLAGRHIFWLRLHLSARCDLLFWQWYVRRRKLNAPIGPTTIFVTVDADVSIPVSGKVLSDNCSHIDIQSIRVTSPVGRATRLIQSSSLTTPPTSKEAM</sequence>
<reference evidence="1 2" key="1">
    <citation type="submission" date="2018-02" db="EMBL/GenBank/DDBJ databases">
        <title>Genome sequence of the basidiomycete white-rot fungus Phlebia centrifuga.</title>
        <authorList>
            <person name="Granchi Z."/>
            <person name="Peng M."/>
            <person name="de Vries R.P."/>
            <person name="Hilden K."/>
            <person name="Makela M.R."/>
            <person name="Grigoriev I."/>
            <person name="Riley R."/>
        </authorList>
    </citation>
    <scope>NUCLEOTIDE SEQUENCE [LARGE SCALE GENOMIC DNA]</scope>
    <source>
        <strain evidence="1 2">FBCC195</strain>
    </source>
</reference>
<name>A0A2R6NUF3_9APHY</name>
<organism evidence="1 2">
    <name type="scientific">Hermanssonia centrifuga</name>
    <dbReference type="NCBI Taxonomy" id="98765"/>
    <lineage>
        <taxon>Eukaryota</taxon>
        <taxon>Fungi</taxon>
        <taxon>Dikarya</taxon>
        <taxon>Basidiomycota</taxon>
        <taxon>Agaricomycotina</taxon>
        <taxon>Agaricomycetes</taxon>
        <taxon>Polyporales</taxon>
        <taxon>Meruliaceae</taxon>
        <taxon>Hermanssonia</taxon>
    </lineage>
</organism>
<keyword evidence="2" id="KW-1185">Reference proteome</keyword>
<comment type="caution">
    <text evidence="1">The sequence shown here is derived from an EMBL/GenBank/DDBJ whole genome shotgun (WGS) entry which is preliminary data.</text>
</comment>
<dbReference type="EMBL" id="MLYV02000834">
    <property type="protein sequence ID" value="PSR76827.1"/>
    <property type="molecule type" value="Genomic_DNA"/>
</dbReference>
<evidence type="ECO:0000313" key="2">
    <source>
        <dbReference type="Proteomes" id="UP000186601"/>
    </source>
</evidence>
<dbReference type="AlphaFoldDB" id="A0A2R6NUF3"/>
<accession>A0A2R6NUF3</accession>
<dbReference type="Proteomes" id="UP000186601">
    <property type="component" value="Unassembled WGS sequence"/>
</dbReference>
<evidence type="ECO:0000313" key="1">
    <source>
        <dbReference type="EMBL" id="PSR76827.1"/>
    </source>
</evidence>
<protein>
    <submittedName>
        <fullName evidence="1">Uncharacterized protein</fullName>
    </submittedName>
</protein>
<gene>
    <name evidence="1" type="ORF">PHLCEN_2v8208</name>
</gene>
<proteinExistence type="predicted"/>